<reference evidence="1" key="1">
    <citation type="submission" date="2021-06" db="EMBL/GenBank/DDBJ databases">
        <title>Parelaphostrongylus tenuis whole genome reference sequence.</title>
        <authorList>
            <person name="Garwood T.J."/>
            <person name="Larsen P.A."/>
            <person name="Fountain-Jones N.M."/>
            <person name="Garbe J.R."/>
            <person name="Macchietto M.G."/>
            <person name="Kania S.A."/>
            <person name="Gerhold R.W."/>
            <person name="Richards J.E."/>
            <person name="Wolf T.M."/>
        </authorList>
    </citation>
    <scope>NUCLEOTIDE SEQUENCE</scope>
    <source>
        <strain evidence="1">MNPRO001-30</strain>
        <tissue evidence="1">Meninges</tissue>
    </source>
</reference>
<proteinExistence type="predicted"/>
<dbReference type="AlphaFoldDB" id="A0AAD5WGT6"/>
<comment type="caution">
    <text evidence="1">The sequence shown here is derived from an EMBL/GenBank/DDBJ whole genome shotgun (WGS) entry which is preliminary data.</text>
</comment>
<dbReference type="Proteomes" id="UP001196413">
    <property type="component" value="Unassembled WGS sequence"/>
</dbReference>
<organism evidence="1 2">
    <name type="scientific">Parelaphostrongylus tenuis</name>
    <name type="common">Meningeal worm</name>
    <dbReference type="NCBI Taxonomy" id="148309"/>
    <lineage>
        <taxon>Eukaryota</taxon>
        <taxon>Metazoa</taxon>
        <taxon>Ecdysozoa</taxon>
        <taxon>Nematoda</taxon>
        <taxon>Chromadorea</taxon>
        <taxon>Rhabditida</taxon>
        <taxon>Rhabditina</taxon>
        <taxon>Rhabditomorpha</taxon>
        <taxon>Strongyloidea</taxon>
        <taxon>Metastrongylidae</taxon>
        <taxon>Parelaphostrongylus</taxon>
    </lineage>
</organism>
<evidence type="ECO:0000313" key="2">
    <source>
        <dbReference type="Proteomes" id="UP001196413"/>
    </source>
</evidence>
<accession>A0AAD5WGT6</accession>
<protein>
    <submittedName>
        <fullName evidence="1">Uncharacterized protein</fullName>
    </submittedName>
</protein>
<sequence length="91" mass="10158">MESAEISKPPFPPPEVNKLVCTSLSSFLSEADEFGEVFTKSELDWWIVLKMVNARLLCLLLPPSSSQQSLADVQARSVAIVKTHFEAIFFN</sequence>
<gene>
    <name evidence="1" type="ORF">KIN20_030854</name>
</gene>
<keyword evidence="2" id="KW-1185">Reference proteome</keyword>
<name>A0AAD5WGT6_PARTN</name>
<dbReference type="EMBL" id="JAHQIW010006538">
    <property type="protein sequence ID" value="KAJ1369410.1"/>
    <property type="molecule type" value="Genomic_DNA"/>
</dbReference>
<evidence type="ECO:0000313" key="1">
    <source>
        <dbReference type="EMBL" id="KAJ1369410.1"/>
    </source>
</evidence>